<evidence type="ECO:0000313" key="3">
    <source>
        <dbReference type="EMBL" id="RNI29622.1"/>
    </source>
</evidence>
<name>A0A3M9MVQ3_9BACT</name>
<dbReference type="InterPro" id="IPR050300">
    <property type="entry name" value="GDXG_lipolytic_enzyme"/>
</dbReference>
<dbReference type="Pfam" id="PF20434">
    <property type="entry name" value="BD-FAE"/>
    <property type="match status" value="1"/>
</dbReference>
<reference evidence="3 4" key="1">
    <citation type="submission" date="2018-11" db="EMBL/GenBank/DDBJ databases">
        <title>Rufibacter latericius sp. nov., isolated from water in Baiyang Lake.</title>
        <authorList>
            <person name="Yang Y."/>
        </authorList>
    </citation>
    <scope>NUCLEOTIDE SEQUENCE [LARGE SCALE GENOMIC DNA]</scope>
    <source>
        <strain evidence="3 4">MCC P1</strain>
    </source>
</reference>
<dbReference type="InterPro" id="IPR029058">
    <property type="entry name" value="AB_hydrolase_fold"/>
</dbReference>
<evidence type="ECO:0000313" key="4">
    <source>
        <dbReference type="Proteomes" id="UP000271010"/>
    </source>
</evidence>
<dbReference type="Proteomes" id="UP000271010">
    <property type="component" value="Unassembled WGS sequence"/>
</dbReference>
<dbReference type="EMBL" id="RJJE01000009">
    <property type="protein sequence ID" value="RNI29622.1"/>
    <property type="molecule type" value="Genomic_DNA"/>
</dbReference>
<protein>
    <submittedName>
        <fullName evidence="3">Alpha/beta hydrolase</fullName>
    </submittedName>
</protein>
<accession>A0A3M9MVQ3</accession>
<dbReference type="InterPro" id="IPR049492">
    <property type="entry name" value="BD-FAE-like_dom"/>
</dbReference>
<organism evidence="3 4">
    <name type="scientific">Rufibacter immobilis</name>
    <dbReference type="NCBI Taxonomy" id="1348778"/>
    <lineage>
        <taxon>Bacteria</taxon>
        <taxon>Pseudomonadati</taxon>
        <taxon>Bacteroidota</taxon>
        <taxon>Cytophagia</taxon>
        <taxon>Cytophagales</taxon>
        <taxon>Hymenobacteraceae</taxon>
        <taxon>Rufibacter</taxon>
    </lineage>
</organism>
<dbReference type="Gene3D" id="3.40.50.1820">
    <property type="entry name" value="alpha/beta hydrolase"/>
    <property type="match status" value="1"/>
</dbReference>
<gene>
    <name evidence="3" type="ORF">EFA69_08675</name>
</gene>
<keyword evidence="1 3" id="KW-0378">Hydrolase</keyword>
<feature type="domain" description="BD-FAE-like" evidence="2">
    <location>
        <begin position="42"/>
        <end position="247"/>
    </location>
</feature>
<comment type="caution">
    <text evidence="3">The sequence shown here is derived from an EMBL/GenBank/DDBJ whole genome shotgun (WGS) entry which is preliminary data.</text>
</comment>
<dbReference type="AlphaFoldDB" id="A0A3M9MVQ3"/>
<keyword evidence="4" id="KW-1185">Reference proteome</keyword>
<dbReference type="GO" id="GO:0016787">
    <property type="term" value="F:hydrolase activity"/>
    <property type="evidence" value="ECO:0007669"/>
    <property type="project" value="UniProtKB-KW"/>
</dbReference>
<evidence type="ECO:0000259" key="2">
    <source>
        <dbReference type="Pfam" id="PF20434"/>
    </source>
</evidence>
<sequence length="293" mass="32956">MTNHCPSSGKLSSIPDKSIEQIEVTYRVIKDIAYGLDNDQTMDMYISADAKNLGGENFTVVFLHGGAFYLSDKSLEEKYIQPYLSKGMHVVNVNYRLKQGIPKATEDLAIALNFLEATNAKNTLNLSNVILAGFSAGAHIASTVGLSVNHPESPYKLNEGIRIAGIINFSGLVDGLDLVERRFMDHGDQWMKDIGEALFPLSHGYTPKEIISRYEPITYFDQDDPPFFLWYGGKDDQIPPSTFEQFVQLLYENKEKNVVMYSPESSHFPNATERKDIYNRIFDFLDKLGQATS</sequence>
<dbReference type="SUPFAM" id="SSF53474">
    <property type="entry name" value="alpha/beta-Hydrolases"/>
    <property type="match status" value="1"/>
</dbReference>
<dbReference type="OrthoDB" id="9777975at2"/>
<proteinExistence type="predicted"/>
<dbReference type="PANTHER" id="PTHR48081">
    <property type="entry name" value="AB HYDROLASE SUPERFAMILY PROTEIN C4A8.06C"/>
    <property type="match status" value="1"/>
</dbReference>
<dbReference type="RefSeq" id="WP_123132707.1">
    <property type="nucleotide sequence ID" value="NZ_RJJE01000009.1"/>
</dbReference>
<evidence type="ECO:0000256" key="1">
    <source>
        <dbReference type="ARBA" id="ARBA00022801"/>
    </source>
</evidence>